<keyword evidence="2" id="KW-1185">Reference proteome</keyword>
<gene>
    <name evidence="1" type="ORF">FL583_34115</name>
</gene>
<reference evidence="1 2" key="1">
    <citation type="submission" date="2019-07" db="EMBL/GenBank/DDBJ databases">
        <title>Cryptosporangium phraense sp. nov., isolated from plant litter.</title>
        <authorList>
            <person name="Suriyachadkun C."/>
        </authorList>
    </citation>
    <scope>NUCLEOTIDE SEQUENCE [LARGE SCALE GENOMIC DNA]</scope>
    <source>
        <strain evidence="1 2">A-T 5661</strain>
    </source>
</reference>
<dbReference type="AlphaFoldDB" id="A0A545AIR9"/>
<organism evidence="1 2">
    <name type="scientific">Cryptosporangium phraense</name>
    <dbReference type="NCBI Taxonomy" id="2593070"/>
    <lineage>
        <taxon>Bacteria</taxon>
        <taxon>Bacillati</taxon>
        <taxon>Actinomycetota</taxon>
        <taxon>Actinomycetes</taxon>
        <taxon>Cryptosporangiales</taxon>
        <taxon>Cryptosporangiaceae</taxon>
        <taxon>Cryptosporangium</taxon>
    </lineage>
</organism>
<comment type="caution">
    <text evidence="1">The sequence shown here is derived from an EMBL/GenBank/DDBJ whole genome shotgun (WGS) entry which is preliminary data.</text>
</comment>
<name>A0A545AIR9_9ACTN</name>
<dbReference type="EMBL" id="VIRS01000038">
    <property type="protein sequence ID" value="TQS40585.1"/>
    <property type="molecule type" value="Genomic_DNA"/>
</dbReference>
<accession>A0A545AIR9</accession>
<dbReference type="InParanoid" id="A0A545AIR9"/>
<dbReference type="OrthoDB" id="3387194at2"/>
<sequence>MRKTDPMSDLATLDALSTEELRDRAFSRARKHGDIGFFWNLIERLPASRETESNDESLGTVGSSIEEVIGLWRELTGHDYGDQEPLFRAAFIDYLLKHAE</sequence>
<evidence type="ECO:0000313" key="2">
    <source>
        <dbReference type="Proteomes" id="UP000317982"/>
    </source>
</evidence>
<evidence type="ECO:0000313" key="1">
    <source>
        <dbReference type="EMBL" id="TQS40585.1"/>
    </source>
</evidence>
<proteinExistence type="predicted"/>
<protein>
    <submittedName>
        <fullName evidence="1">Uncharacterized protein</fullName>
    </submittedName>
</protein>
<dbReference type="Proteomes" id="UP000317982">
    <property type="component" value="Unassembled WGS sequence"/>
</dbReference>